<dbReference type="InterPro" id="IPR038488">
    <property type="entry name" value="Integrase_DNA-bd_sf"/>
</dbReference>
<evidence type="ECO:0000256" key="2">
    <source>
        <dbReference type="ARBA" id="ARBA00022908"/>
    </source>
</evidence>
<dbReference type="SUPFAM" id="SSF56349">
    <property type="entry name" value="DNA breaking-rejoining enzymes"/>
    <property type="match status" value="1"/>
</dbReference>
<dbReference type="GO" id="GO:0003677">
    <property type="term" value="F:DNA binding"/>
    <property type="evidence" value="ECO:0007669"/>
    <property type="project" value="UniProtKB-KW"/>
</dbReference>
<dbReference type="RefSeq" id="WP_120809519.1">
    <property type="nucleotide sequence ID" value="NZ_RBID01000011.1"/>
</dbReference>
<dbReference type="Pfam" id="PF22022">
    <property type="entry name" value="Phage_int_M"/>
    <property type="match status" value="1"/>
</dbReference>
<dbReference type="Gene3D" id="1.10.150.130">
    <property type="match status" value="1"/>
</dbReference>
<dbReference type="GO" id="GO:0015074">
    <property type="term" value="P:DNA integration"/>
    <property type="evidence" value="ECO:0007669"/>
    <property type="project" value="UniProtKB-KW"/>
</dbReference>
<keyword evidence="2" id="KW-0229">DNA integration</keyword>
<dbReference type="Proteomes" id="UP000279384">
    <property type="component" value="Unassembled WGS sequence"/>
</dbReference>
<feature type="domain" description="Tyr recombinase" evidence="5">
    <location>
        <begin position="206"/>
        <end position="385"/>
    </location>
</feature>
<dbReference type="Gene3D" id="1.10.443.10">
    <property type="entry name" value="Intergrase catalytic core"/>
    <property type="match status" value="1"/>
</dbReference>
<evidence type="ECO:0000313" key="7">
    <source>
        <dbReference type="Proteomes" id="UP000279384"/>
    </source>
</evidence>
<dbReference type="PANTHER" id="PTHR30629:SF2">
    <property type="entry name" value="PROPHAGE INTEGRASE INTS-RELATED"/>
    <property type="match status" value="1"/>
</dbReference>
<dbReference type="InterPro" id="IPR050808">
    <property type="entry name" value="Phage_Integrase"/>
</dbReference>
<dbReference type="Gene3D" id="3.30.160.390">
    <property type="entry name" value="Integrase, DNA-binding domain"/>
    <property type="match status" value="1"/>
</dbReference>
<organism evidence="6 7">
    <name type="scientific">Vogesella indigofera</name>
    <name type="common">Pseudomonas indigofera</name>
    <dbReference type="NCBI Taxonomy" id="45465"/>
    <lineage>
        <taxon>Bacteria</taxon>
        <taxon>Pseudomonadati</taxon>
        <taxon>Pseudomonadota</taxon>
        <taxon>Betaproteobacteria</taxon>
        <taxon>Neisseriales</taxon>
        <taxon>Chromobacteriaceae</taxon>
        <taxon>Vogesella</taxon>
    </lineage>
</organism>
<comment type="caution">
    <text evidence="6">The sequence shown here is derived from an EMBL/GenBank/DDBJ whole genome shotgun (WGS) entry which is preliminary data.</text>
</comment>
<dbReference type="EMBL" id="RBID01000011">
    <property type="protein sequence ID" value="RKQ60777.1"/>
    <property type="molecule type" value="Genomic_DNA"/>
</dbReference>
<keyword evidence="4" id="KW-0233">DNA recombination</keyword>
<protein>
    <submittedName>
        <fullName evidence="6">Integrase</fullName>
    </submittedName>
</protein>
<evidence type="ECO:0000313" key="6">
    <source>
        <dbReference type="EMBL" id="RKQ60777.1"/>
    </source>
</evidence>
<evidence type="ECO:0000259" key="5">
    <source>
        <dbReference type="PROSITE" id="PS51898"/>
    </source>
</evidence>
<reference evidence="6 7" key="1">
    <citation type="submission" date="2018-10" db="EMBL/GenBank/DDBJ databases">
        <title>Genomic Encyclopedia of Type Strains, Phase IV (KMG-IV): sequencing the most valuable type-strain genomes for metagenomic binning, comparative biology and taxonomic classification.</title>
        <authorList>
            <person name="Goeker M."/>
        </authorList>
    </citation>
    <scope>NUCLEOTIDE SEQUENCE [LARGE SCALE GENOMIC DNA]</scope>
    <source>
        <strain evidence="6 7">DSM 3303</strain>
    </source>
</reference>
<dbReference type="InterPro" id="IPR025166">
    <property type="entry name" value="Integrase_DNA_bind_dom"/>
</dbReference>
<dbReference type="Pfam" id="PF13356">
    <property type="entry name" value="Arm-DNA-bind_3"/>
    <property type="match status" value="1"/>
</dbReference>
<dbReference type="PROSITE" id="PS51898">
    <property type="entry name" value="TYR_RECOMBINASE"/>
    <property type="match status" value="1"/>
</dbReference>
<dbReference type="GO" id="GO:0006310">
    <property type="term" value="P:DNA recombination"/>
    <property type="evidence" value="ECO:0007669"/>
    <property type="project" value="UniProtKB-KW"/>
</dbReference>
<dbReference type="InterPro" id="IPR011010">
    <property type="entry name" value="DNA_brk_join_enz"/>
</dbReference>
<proteinExistence type="inferred from homology"/>
<dbReference type="AlphaFoldDB" id="A0A495BHF5"/>
<gene>
    <name evidence="6" type="ORF">C8E02_0528</name>
</gene>
<dbReference type="InterPro" id="IPR013762">
    <property type="entry name" value="Integrase-like_cat_sf"/>
</dbReference>
<sequence>MALLTDRKAKSLKPTDAALPHGGIVGLALHPLKTVGHGQWKLRYISPITGKRRAIGLGSYPGISIAEVTQKGLEVRELLAQGKDPLEQAKLAARIKVQVPTFAEAARLLHAELLPGWRNKKHGFDWINSLEMYVFPIIGDVLVNDLKPSHFADVLRPIWLEKKETASRVKQRCHAVMGWTWAHDFVSGNPLDVVTKLLPTQKQAVQHHPAMPWRIAPCFWRGSLANYPRGETTRPLLGFLILTATRSGEARATTWQEIDLARKIWTIPAERMKAGVQHRVPLSAQAISILEGQVGLHDEIVFPSPTGKIPSDMILTAFLRRERAPSDAEGRPATAHGFRSSFRDWASENGYRKDLAERALAHTIANQVEAAYHRTDLLEERRSMMQAWADFLSSSTDGCE</sequence>
<accession>A0A495BHF5</accession>
<dbReference type="CDD" id="cd00801">
    <property type="entry name" value="INT_P4_C"/>
    <property type="match status" value="1"/>
</dbReference>
<dbReference type="InterPro" id="IPR002104">
    <property type="entry name" value="Integrase_catalytic"/>
</dbReference>
<name>A0A495BHF5_VOGIN</name>
<evidence type="ECO:0000256" key="3">
    <source>
        <dbReference type="ARBA" id="ARBA00023125"/>
    </source>
</evidence>
<evidence type="ECO:0000256" key="1">
    <source>
        <dbReference type="ARBA" id="ARBA00008857"/>
    </source>
</evidence>
<dbReference type="InterPro" id="IPR010998">
    <property type="entry name" value="Integrase_recombinase_N"/>
</dbReference>
<keyword evidence="3" id="KW-0238">DNA-binding</keyword>
<dbReference type="InterPro" id="IPR053876">
    <property type="entry name" value="Phage_int_M"/>
</dbReference>
<evidence type="ECO:0000256" key="4">
    <source>
        <dbReference type="ARBA" id="ARBA00023172"/>
    </source>
</evidence>
<comment type="similarity">
    <text evidence="1">Belongs to the 'phage' integrase family.</text>
</comment>
<dbReference type="Pfam" id="PF00589">
    <property type="entry name" value="Phage_integrase"/>
    <property type="match status" value="1"/>
</dbReference>
<dbReference type="PANTHER" id="PTHR30629">
    <property type="entry name" value="PROPHAGE INTEGRASE"/>
    <property type="match status" value="1"/>
</dbReference>